<protein>
    <recommendedName>
        <fullName evidence="3">DUF721 domain-containing protein</fullName>
    </recommendedName>
</protein>
<name>A0A2P1P6V6_9RICK</name>
<reference evidence="1 2" key="1">
    <citation type="submission" date="2018-03" db="EMBL/GenBank/DDBJ databases">
        <title>A gene transfer event suggests a long-term partnership between eustigmatophyte algae and a novel lineage of endosymbiotic bacteria.</title>
        <authorList>
            <person name="Yurchenko T."/>
            <person name="Sevcikova T."/>
            <person name="Pribyl P."/>
            <person name="El Karkouri K."/>
            <person name="Klimes V."/>
            <person name="Amaral R."/>
            <person name="Zbrankova V."/>
            <person name="Kim E."/>
            <person name="Raoult D."/>
            <person name="Santos L.M.A."/>
            <person name="Elias M."/>
        </authorList>
    </citation>
    <scope>NUCLEOTIDE SEQUENCE [LARGE SCALE GENOMIC DNA]</scope>
    <source>
        <strain evidence="1">CCALA 838</strain>
    </source>
</reference>
<evidence type="ECO:0000313" key="1">
    <source>
        <dbReference type="EMBL" id="AVP86991.1"/>
    </source>
</evidence>
<dbReference type="EMBL" id="CP027845">
    <property type="protein sequence ID" value="AVP86991.1"/>
    <property type="molecule type" value="Genomic_DNA"/>
</dbReference>
<evidence type="ECO:0008006" key="3">
    <source>
        <dbReference type="Google" id="ProtNLM"/>
    </source>
</evidence>
<gene>
    <name evidence="1" type="ORF">phytr_280</name>
</gene>
<dbReference type="KEGG" id="ptc:phytr_280"/>
<sequence length="102" mass="11737">MQRIEQVINGAIEKVMFKRHGKAFAKIFANWSNLCSPSLASISVPLSLNKIDKVLFISSHNPAKAIELYFMQEVILQRIKLLLDSHGIKQKIDKIHVQKYEF</sequence>
<dbReference type="RefSeq" id="WP_106873870.1">
    <property type="nucleotide sequence ID" value="NZ_CP027845.1"/>
</dbReference>
<dbReference type="Pfam" id="PF05258">
    <property type="entry name" value="DciA"/>
    <property type="match status" value="1"/>
</dbReference>
<dbReference type="AlphaFoldDB" id="A0A2P1P6V6"/>
<proteinExistence type="predicted"/>
<keyword evidence="2" id="KW-1185">Reference proteome</keyword>
<evidence type="ECO:0000313" key="2">
    <source>
        <dbReference type="Proteomes" id="UP000241762"/>
    </source>
</evidence>
<dbReference type="InterPro" id="IPR007922">
    <property type="entry name" value="DciA-like"/>
</dbReference>
<accession>A0A2P1P6V6</accession>
<organism evidence="1 2">
    <name type="scientific">Candidatus Phycorickettsia trachydisci</name>
    <dbReference type="NCBI Taxonomy" id="2115978"/>
    <lineage>
        <taxon>Bacteria</taxon>
        <taxon>Pseudomonadati</taxon>
        <taxon>Pseudomonadota</taxon>
        <taxon>Alphaproteobacteria</taxon>
        <taxon>Rickettsiales</taxon>
        <taxon>Rickettsiaceae</taxon>
        <taxon>Candidatus Phycorickettsia</taxon>
    </lineage>
</organism>
<dbReference type="Proteomes" id="UP000241762">
    <property type="component" value="Chromosome"/>
</dbReference>